<sequence>MLWIQKNSITVITKAQLPYAATLSTSQITAYITSVSLHQGAVENGVSTLYLDQYGITIGRHLTNSCPRKMNFYQQAGNAEYYAGYTKTLADEVDETGAFVLHAYVSYSKKIDLQSATSHKTHAIFKIADQNALDEHWWAPADRLKIGNVIYAKFSYVTSKEANPSSGLRWLSSQPFNKAFPVTAMLPEIYSRNSGLCLSSLLDLVPT</sequence>
<organism evidence="1 2">
    <name type="scientific">Tanacetum coccineum</name>
    <dbReference type="NCBI Taxonomy" id="301880"/>
    <lineage>
        <taxon>Eukaryota</taxon>
        <taxon>Viridiplantae</taxon>
        <taxon>Streptophyta</taxon>
        <taxon>Embryophyta</taxon>
        <taxon>Tracheophyta</taxon>
        <taxon>Spermatophyta</taxon>
        <taxon>Magnoliopsida</taxon>
        <taxon>eudicotyledons</taxon>
        <taxon>Gunneridae</taxon>
        <taxon>Pentapetalae</taxon>
        <taxon>asterids</taxon>
        <taxon>campanulids</taxon>
        <taxon>Asterales</taxon>
        <taxon>Asteraceae</taxon>
        <taxon>Asteroideae</taxon>
        <taxon>Anthemideae</taxon>
        <taxon>Anthemidinae</taxon>
        <taxon>Tanacetum</taxon>
    </lineage>
</organism>
<name>A0ABQ5AE55_9ASTR</name>
<accession>A0ABQ5AE55</accession>
<comment type="caution">
    <text evidence="1">The sequence shown here is derived from an EMBL/GenBank/DDBJ whole genome shotgun (WGS) entry which is preliminary data.</text>
</comment>
<proteinExistence type="predicted"/>
<dbReference type="Proteomes" id="UP001151760">
    <property type="component" value="Unassembled WGS sequence"/>
</dbReference>
<evidence type="ECO:0000313" key="2">
    <source>
        <dbReference type="Proteomes" id="UP001151760"/>
    </source>
</evidence>
<keyword evidence="2" id="KW-1185">Reference proteome</keyword>
<reference evidence="1" key="2">
    <citation type="submission" date="2022-01" db="EMBL/GenBank/DDBJ databases">
        <authorList>
            <person name="Yamashiro T."/>
            <person name="Shiraishi A."/>
            <person name="Satake H."/>
            <person name="Nakayama K."/>
        </authorList>
    </citation>
    <scope>NUCLEOTIDE SEQUENCE</scope>
</reference>
<protein>
    <submittedName>
        <fullName evidence="1">Uncharacterized protein</fullName>
    </submittedName>
</protein>
<gene>
    <name evidence="1" type="ORF">Tco_0822084</name>
</gene>
<reference evidence="1" key="1">
    <citation type="journal article" date="2022" name="Int. J. Mol. Sci.">
        <title>Draft Genome of Tanacetum Coccineum: Genomic Comparison of Closely Related Tanacetum-Family Plants.</title>
        <authorList>
            <person name="Yamashiro T."/>
            <person name="Shiraishi A."/>
            <person name="Nakayama K."/>
            <person name="Satake H."/>
        </authorList>
    </citation>
    <scope>NUCLEOTIDE SEQUENCE</scope>
</reference>
<evidence type="ECO:0000313" key="1">
    <source>
        <dbReference type="EMBL" id="GJT00915.1"/>
    </source>
</evidence>
<dbReference type="EMBL" id="BQNB010012232">
    <property type="protein sequence ID" value="GJT00915.1"/>
    <property type="molecule type" value="Genomic_DNA"/>
</dbReference>